<sequence length="135" mass="15488">MAFNISTLLAAVLDETTTVRHHNYQAPIKKDDGSDTKPDRLHWVQSGEIQHDLFEAALSQWNNLSSNHLTMYAIAHDIKNPSLVELQMMLGMGARKHDYKRARKAVGNRKPRQAYTAHQLEKLESEFQVSNEVYE</sequence>
<organism evidence="1 2">
    <name type="scientific">Angiostrongylus cantonensis</name>
    <name type="common">Rat lungworm</name>
    <dbReference type="NCBI Taxonomy" id="6313"/>
    <lineage>
        <taxon>Eukaryota</taxon>
        <taxon>Metazoa</taxon>
        <taxon>Ecdysozoa</taxon>
        <taxon>Nematoda</taxon>
        <taxon>Chromadorea</taxon>
        <taxon>Rhabditida</taxon>
        <taxon>Rhabditina</taxon>
        <taxon>Rhabditomorpha</taxon>
        <taxon>Strongyloidea</taxon>
        <taxon>Metastrongylidae</taxon>
        <taxon>Angiostrongylus</taxon>
    </lineage>
</organism>
<dbReference type="AlphaFoldDB" id="A0A0K0DI69"/>
<keyword evidence="1" id="KW-1185">Reference proteome</keyword>
<evidence type="ECO:0000313" key="1">
    <source>
        <dbReference type="Proteomes" id="UP000035642"/>
    </source>
</evidence>
<protein>
    <submittedName>
        <fullName evidence="2">RxLR effector protein</fullName>
    </submittedName>
</protein>
<evidence type="ECO:0000313" key="2">
    <source>
        <dbReference type="WBParaSite" id="ACAC_0001096101-mRNA-1"/>
    </source>
</evidence>
<dbReference type="Proteomes" id="UP000035642">
    <property type="component" value="Unassembled WGS sequence"/>
</dbReference>
<accession>A0A0K0DI69</accession>
<reference evidence="1" key="1">
    <citation type="submission" date="2012-09" db="EMBL/GenBank/DDBJ databases">
        <authorList>
            <person name="Martin A.A."/>
        </authorList>
    </citation>
    <scope>NUCLEOTIDE SEQUENCE</scope>
</reference>
<name>A0A0K0DI69_ANGCA</name>
<proteinExistence type="predicted"/>
<reference evidence="2" key="2">
    <citation type="submission" date="2017-02" db="UniProtKB">
        <authorList>
            <consortium name="WormBaseParasite"/>
        </authorList>
    </citation>
    <scope>IDENTIFICATION</scope>
</reference>
<dbReference type="WBParaSite" id="ACAC_0001096101-mRNA-1">
    <property type="protein sequence ID" value="ACAC_0001096101-mRNA-1"/>
    <property type="gene ID" value="ACAC_0001096101"/>
</dbReference>
<dbReference type="STRING" id="6313.A0A0K0DI69"/>